<sequence>MEIDVNVAPPAQRQGLVIADATLSRLIAVSDTVAQMTGRSDAPTDLSELFTAALVHEMRNIAGLRSAQDEGLYLGFRDVGGVQLAVRLETRANLILISLQSPVDPISDLADSMLALRMLLRGIDAAAFARGDLGMLACRNLRLTIAARRVRLARATEAGLTVEAEAGWMPDGQGLDPANWTRTRLDEVMAHEPFRHVAPTDVAPPAFLPVAPPGITVEPPAWPSDLPRPEADLLILMREPVAGTPRCFFCETFHPAPLPFSALSSVAMFLRVLDLLEGVGRSADRRE</sequence>
<proteinExistence type="predicted"/>
<dbReference type="AlphaFoldDB" id="A0A7S9LRQ4"/>
<evidence type="ECO:0000313" key="1">
    <source>
        <dbReference type="EMBL" id="QPH53869.1"/>
    </source>
</evidence>
<dbReference type="KEGG" id="poz:I0K15_19170"/>
<gene>
    <name evidence="1" type="ORF">I0K15_19170</name>
</gene>
<dbReference type="EMBL" id="CP064942">
    <property type="protein sequence ID" value="QPH53869.1"/>
    <property type="molecule type" value="Genomic_DNA"/>
</dbReference>
<name>A0A7S9LRQ4_9RHOB</name>
<protein>
    <submittedName>
        <fullName evidence="1">Uncharacterized protein</fullName>
    </submittedName>
</protein>
<keyword evidence="2" id="KW-1185">Reference proteome</keyword>
<accession>A0A7S9LRQ4</accession>
<evidence type="ECO:0000313" key="2">
    <source>
        <dbReference type="Proteomes" id="UP000594800"/>
    </source>
</evidence>
<reference evidence="1 2" key="1">
    <citation type="submission" date="2020-11" db="EMBL/GenBank/DDBJ databases">
        <title>Description of Pontivivens ytuae sp. nov. isolated from deep sea sediment of Mariana Trench.</title>
        <authorList>
            <person name="Wang Z."/>
            <person name="Sun Q.-L."/>
            <person name="Xu X.-D."/>
            <person name="Tang Y.-Z."/>
            <person name="Zhang J."/>
        </authorList>
    </citation>
    <scope>NUCLEOTIDE SEQUENCE [LARGE SCALE GENOMIC DNA]</scope>
    <source>
        <strain evidence="1 2">MT2928</strain>
    </source>
</reference>
<dbReference type="RefSeq" id="WP_196103078.1">
    <property type="nucleotide sequence ID" value="NZ_CP064942.1"/>
</dbReference>
<organism evidence="1 2">
    <name type="scientific">Pontivivens ytuae</name>
    <dbReference type="NCBI Taxonomy" id="2789856"/>
    <lineage>
        <taxon>Bacteria</taxon>
        <taxon>Pseudomonadati</taxon>
        <taxon>Pseudomonadota</taxon>
        <taxon>Alphaproteobacteria</taxon>
        <taxon>Rhodobacterales</taxon>
        <taxon>Paracoccaceae</taxon>
        <taxon>Pontivivens</taxon>
    </lineage>
</organism>
<dbReference type="Proteomes" id="UP000594800">
    <property type="component" value="Chromosome"/>
</dbReference>